<organism evidence="2 3">
    <name type="scientific">Paenibacillus algicola</name>
    <dbReference type="NCBI Taxonomy" id="2565926"/>
    <lineage>
        <taxon>Bacteria</taxon>
        <taxon>Bacillati</taxon>
        <taxon>Bacillota</taxon>
        <taxon>Bacilli</taxon>
        <taxon>Bacillales</taxon>
        <taxon>Paenibacillaceae</taxon>
        <taxon>Paenibacillus</taxon>
    </lineage>
</organism>
<dbReference type="OrthoDB" id="1681764at2"/>
<name>A0A4V1G3R4_9BACL</name>
<reference evidence="2 3" key="1">
    <citation type="submission" date="2019-05" db="EMBL/GenBank/DDBJ databases">
        <authorList>
            <person name="Chen C."/>
        </authorList>
    </citation>
    <scope>NUCLEOTIDE SEQUENCE [LARGE SCALE GENOMIC DNA]</scope>
    <source>
        <strain evidence="2 3">HB172198</strain>
    </source>
</reference>
<proteinExistence type="predicted"/>
<keyword evidence="3" id="KW-1185">Reference proteome</keyword>
<evidence type="ECO:0000313" key="2">
    <source>
        <dbReference type="EMBL" id="QCT02104.1"/>
    </source>
</evidence>
<sequence>MNNYESVLLEVLGRVQKLESRVEFLERNQAIQVPVAPSNATNAEEQEDEQDEENRITRSAARQFVMDKVNKTYGFLEAIKGNRAAGADIIIKGKSGNVQDKNLKAKFYYSKSHLDFPSGWHTVKDGDLKRDDIDLHIFVVMFNTEYHTFMFTQDHLRQFVEHKRLGSHNQYYFYFHVLPNKITEERDGERDVSANYEQWIIFGEIIKNK</sequence>
<evidence type="ECO:0000256" key="1">
    <source>
        <dbReference type="SAM" id="MobiDB-lite"/>
    </source>
</evidence>
<protein>
    <submittedName>
        <fullName evidence="2">Uncharacterized protein</fullName>
    </submittedName>
</protein>
<dbReference type="AlphaFoldDB" id="A0A4V1G3R4"/>
<evidence type="ECO:0000313" key="3">
    <source>
        <dbReference type="Proteomes" id="UP000300879"/>
    </source>
</evidence>
<accession>A0A4V1G3R4</accession>
<feature type="region of interest" description="Disordered" evidence="1">
    <location>
        <begin position="35"/>
        <end position="55"/>
    </location>
</feature>
<dbReference type="Proteomes" id="UP000300879">
    <property type="component" value="Chromosome"/>
</dbReference>
<dbReference type="EMBL" id="CP040396">
    <property type="protein sequence ID" value="QCT02104.1"/>
    <property type="molecule type" value="Genomic_DNA"/>
</dbReference>
<dbReference type="RefSeq" id="WP_138225177.1">
    <property type="nucleotide sequence ID" value="NZ_CP040396.1"/>
</dbReference>
<gene>
    <name evidence="2" type="ORF">E6C60_1388</name>
</gene>
<dbReference type="KEGG" id="palo:E6C60_1388"/>